<dbReference type="PANTHER" id="PTHR42723">
    <property type="entry name" value="CHLOROPHYLL SYNTHASE"/>
    <property type="match status" value="1"/>
</dbReference>
<evidence type="ECO:0000256" key="5">
    <source>
        <dbReference type="ARBA" id="ARBA00023136"/>
    </source>
</evidence>
<feature type="transmembrane region" description="Helical" evidence="6">
    <location>
        <begin position="226"/>
        <end position="248"/>
    </location>
</feature>
<comment type="caution">
    <text evidence="7">The sequence shown here is derived from an EMBL/GenBank/DDBJ whole genome shotgun (WGS) entry which is preliminary data.</text>
</comment>
<gene>
    <name evidence="7" type="ORF">IAC44_00505</name>
</gene>
<evidence type="ECO:0000256" key="6">
    <source>
        <dbReference type="SAM" id="Phobius"/>
    </source>
</evidence>
<dbReference type="GO" id="GO:0016020">
    <property type="term" value="C:membrane"/>
    <property type="evidence" value="ECO:0007669"/>
    <property type="project" value="UniProtKB-SubCell"/>
</dbReference>
<protein>
    <submittedName>
        <fullName evidence="7">UbiA family prenyltransferase</fullName>
    </submittedName>
</protein>
<feature type="transmembrane region" description="Helical" evidence="6">
    <location>
        <begin position="182"/>
        <end position="201"/>
    </location>
</feature>
<accession>A0A9D1H960</accession>
<keyword evidence="5 6" id="KW-0472">Membrane</keyword>
<name>A0A9D1H960_9FLAO</name>
<dbReference type="InterPro" id="IPR050475">
    <property type="entry name" value="Prenyltransferase_related"/>
</dbReference>
<feature type="transmembrane region" description="Helical" evidence="6">
    <location>
        <begin position="255"/>
        <end position="275"/>
    </location>
</feature>
<feature type="transmembrane region" description="Helical" evidence="6">
    <location>
        <begin position="281"/>
        <end position="304"/>
    </location>
</feature>
<dbReference type="Proteomes" id="UP000824161">
    <property type="component" value="Unassembled WGS sequence"/>
</dbReference>
<reference evidence="7" key="1">
    <citation type="submission" date="2020-10" db="EMBL/GenBank/DDBJ databases">
        <authorList>
            <person name="Gilroy R."/>
        </authorList>
    </citation>
    <scope>NUCLEOTIDE SEQUENCE</scope>
    <source>
        <strain evidence="7">1383</strain>
    </source>
</reference>
<feature type="transmembrane region" description="Helical" evidence="6">
    <location>
        <begin position="32"/>
        <end position="52"/>
    </location>
</feature>
<dbReference type="InterPro" id="IPR000537">
    <property type="entry name" value="UbiA_prenyltransferase"/>
</dbReference>
<evidence type="ECO:0000256" key="1">
    <source>
        <dbReference type="ARBA" id="ARBA00004141"/>
    </source>
</evidence>
<keyword evidence="3 6" id="KW-0812">Transmembrane</keyword>
<dbReference type="EMBL" id="DVLY01000008">
    <property type="protein sequence ID" value="HIT97299.1"/>
    <property type="molecule type" value="Genomic_DNA"/>
</dbReference>
<evidence type="ECO:0000313" key="7">
    <source>
        <dbReference type="EMBL" id="HIT97299.1"/>
    </source>
</evidence>
<feature type="transmembrane region" description="Helical" evidence="6">
    <location>
        <begin position="153"/>
        <end position="175"/>
    </location>
</feature>
<evidence type="ECO:0000256" key="3">
    <source>
        <dbReference type="ARBA" id="ARBA00022692"/>
    </source>
</evidence>
<organism evidence="7 8">
    <name type="scientific">Candidatus Merdimorpha stercoravium</name>
    <dbReference type="NCBI Taxonomy" id="2840863"/>
    <lineage>
        <taxon>Bacteria</taxon>
        <taxon>Pseudomonadati</taxon>
        <taxon>Bacteroidota</taxon>
        <taxon>Flavobacteriia</taxon>
        <taxon>Flavobacteriales</taxon>
        <taxon>Candidatus Merdimorpha</taxon>
    </lineage>
</organism>
<keyword evidence="2" id="KW-1003">Cell membrane</keyword>
<feature type="transmembrane region" description="Helical" evidence="6">
    <location>
        <begin position="120"/>
        <end position="147"/>
    </location>
</feature>
<dbReference type="AlphaFoldDB" id="A0A9D1H960"/>
<evidence type="ECO:0000256" key="4">
    <source>
        <dbReference type="ARBA" id="ARBA00022989"/>
    </source>
</evidence>
<evidence type="ECO:0000313" key="8">
    <source>
        <dbReference type="Proteomes" id="UP000824161"/>
    </source>
</evidence>
<keyword evidence="4 6" id="KW-1133">Transmembrane helix</keyword>
<feature type="transmembrane region" description="Helical" evidence="6">
    <location>
        <begin position="64"/>
        <end position="86"/>
    </location>
</feature>
<evidence type="ECO:0000256" key="2">
    <source>
        <dbReference type="ARBA" id="ARBA00022475"/>
    </source>
</evidence>
<reference evidence="7" key="2">
    <citation type="journal article" date="2021" name="PeerJ">
        <title>Extensive microbial diversity within the chicken gut microbiome revealed by metagenomics and culture.</title>
        <authorList>
            <person name="Gilroy R."/>
            <person name="Ravi A."/>
            <person name="Getino M."/>
            <person name="Pursley I."/>
            <person name="Horton D.L."/>
            <person name="Alikhan N.F."/>
            <person name="Baker D."/>
            <person name="Gharbi K."/>
            <person name="Hall N."/>
            <person name="Watson M."/>
            <person name="Adriaenssens E.M."/>
            <person name="Foster-Nyarko E."/>
            <person name="Jarju S."/>
            <person name="Secka A."/>
            <person name="Antonio M."/>
            <person name="Oren A."/>
            <person name="Chaudhuri R.R."/>
            <person name="La Ragione R."/>
            <person name="Hildebrand F."/>
            <person name="Pallen M.J."/>
        </authorList>
    </citation>
    <scope>NUCLEOTIDE SEQUENCE</scope>
    <source>
        <strain evidence="7">1383</strain>
    </source>
</reference>
<dbReference type="InterPro" id="IPR044878">
    <property type="entry name" value="UbiA_sf"/>
</dbReference>
<dbReference type="PANTHER" id="PTHR42723:SF1">
    <property type="entry name" value="CHLOROPHYLL SYNTHASE, CHLOROPLASTIC"/>
    <property type="match status" value="1"/>
</dbReference>
<sequence length="306" mass="33555">MDRARKSLRSPLGESRMTILAKIVSLLSLTRVYNIALIAAAQYLSCIFFFTSRPPDFSELTDPHFFVLVVCTWMTIAAGYIINFFYDKNKDLVNSPVKSRIDGFVSQATTLKLYLTLNALAVAASLFVSLRSGVFFAGFAFLLWFYSHKLKKIPLVSNLSLAAVAIVPLFAVFFYRKIVDTQVVVSHGLFLFFLLVAMSMLNDLNNRRGDAVFGYRTLPVVWGERAAASAAAAVLAAAAACTAAVLVFERGNAFFLYFLVAGAGLLCGTVALLVWPADRAFRTILVGIKLLILVGLLCIPLRVVPL</sequence>
<comment type="subcellular location">
    <subcellularLocation>
        <location evidence="1">Membrane</location>
        <topology evidence="1">Multi-pass membrane protein</topology>
    </subcellularLocation>
</comment>
<proteinExistence type="predicted"/>
<dbReference type="GO" id="GO:0016765">
    <property type="term" value="F:transferase activity, transferring alkyl or aryl (other than methyl) groups"/>
    <property type="evidence" value="ECO:0007669"/>
    <property type="project" value="InterPro"/>
</dbReference>
<dbReference type="Gene3D" id="1.10.357.140">
    <property type="entry name" value="UbiA prenyltransferase"/>
    <property type="match status" value="1"/>
</dbReference>
<dbReference type="Pfam" id="PF01040">
    <property type="entry name" value="UbiA"/>
    <property type="match status" value="1"/>
</dbReference>